<dbReference type="Pfam" id="PF05105">
    <property type="entry name" value="Phage_holin_4_1"/>
    <property type="match status" value="1"/>
</dbReference>
<dbReference type="NCBIfam" id="TIGR01593">
    <property type="entry name" value="holin_tox_secr"/>
    <property type="match status" value="1"/>
</dbReference>
<comment type="similarity">
    <text evidence="5">Belongs to the bacteriophage holin family. Cp-1 holin subfamily.</text>
</comment>
<feature type="transmembrane region" description="Helical" evidence="6">
    <location>
        <begin position="58"/>
        <end position="78"/>
    </location>
</feature>
<keyword evidence="4 6" id="KW-0472">Membrane</keyword>
<evidence type="ECO:0008006" key="9">
    <source>
        <dbReference type="Google" id="ProtNLM"/>
    </source>
</evidence>
<organism evidence="7 8">
    <name type="scientific">Bacillus glycinifermentans</name>
    <dbReference type="NCBI Taxonomy" id="1664069"/>
    <lineage>
        <taxon>Bacteria</taxon>
        <taxon>Bacillati</taxon>
        <taxon>Bacillota</taxon>
        <taxon>Bacilli</taxon>
        <taxon>Bacillales</taxon>
        <taxon>Bacillaceae</taxon>
        <taxon>Bacillus</taxon>
    </lineage>
</organism>
<evidence type="ECO:0000256" key="6">
    <source>
        <dbReference type="SAM" id="Phobius"/>
    </source>
</evidence>
<dbReference type="GO" id="GO:0016020">
    <property type="term" value="C:membrane"/>
    <property type="evidence" value="ECO:0007669"/>
    <property type="project" value="UniProtKB-SubCell"/>
</dbReference>
<protein>
    <recommendedName>
        <fullName evidence="9">Holin</fullName>
    </recommendedName>
</protein>
<evidence type="ECO:0000313" key="8">
    <source>
        <dbReference type="Proteomes" id="UP000288675"/>
    </source>
</evidence>
<dbReference type="RefSeq" id="WP_046131353.1">
    <property type="nucleotide sequence ID" value="NZ_CP035232.1"/>
</dbReference>
<evidence type="ECO:0000313" key="7">
    <source>
        <dbReference type="EMBL" id="QAT66613.1"/>
    </source>
</evidence>
<evidence type="ECO:0000256" key="4">
    <source>
        <dbReference type="ARBA" id="ARBA00023136"/>
    </source>
</evidence>
<dbReference type="KEGG" id="bgy:BGLY_3614"/>
<keyword evidence="2 6" id="KW-0812">Transmembrane</keyword>
<dbReference type="GeneID" id="82854581"/>
<dbReference type="Proteomes" id="UP000288675">
    <property type="component" value="Chromosome"/>
</dbReference>
<proteinExistence type="inferred from homology"/>
<sequence length="134" mass="15602">MNRDLGIFSLFSIWFSLFGFLFGAIEYLFLILITLMGIEFVSNSLNECVNDQFTVKSLFTRLANKFVTLFLISVAHFFDQLLQTDSSIRDFSIVFYILYETFLIVGTAHALGIPVPQFLLEIHEFVKNKLRRKR</sequence>
<evidence type="ECO:0000256" key="1">
    <source>
        <dbReference type="ARBA" id="ARBA00004141"/>
    </source>
</evidence>
<accession>A0AAJ4D3N2</accession>
<evidence type="ECO:0000256" key="2">
    <source>
        <dbReference type="ARBA" id="ARBA00022692"/>
    </source>
</evidence>
<feature type="transmembrane region" description="Helical" evidence="6">
    <location>
        <begin position="12"/>
        <end position="38"/>
    </location>
</feature>
<evidence type="ECO:0000256" key="3">
    <source>
        <dbReference type="ARBA" id="ARBA00022989"/>
    </source>
</evidence>
<reference evidence="7 8" key="1">
    <citation type="submission" date="2019-01" db="EMBL/GenBank/DDBJ databases">
        <title>Genome sequence of Bacillus glycinifermentans SRCM103574.</title>
        <authorList>
            <person name="Kong H.-J."/>
            <person name="Jeong S.-Y."/>
            <person name="Jeong D.-Y."/>
        </authorList>
    </citation>
    <scope>NUCLEOTIDE SEQUENCE [LARGE SCALE GENOMIC DNA]</scope>
    <source>
        <strain evidence="7 8">SRCM103574</strain>
    </source>
</reference>
<dbReference type="EMBL" id="CP035232">
    <property type="protein sequence ID" value="QAT66613.1"/>
    <property type="molecule type" value="Genomic_DNA"/>
</dbReference>
<feature type="transmembrane region" description="Helical" evidence="6">
    <location>
        <begin position="90"/>
        <end position="111"/>
    </location>
</feature>
<name>A0AAJ4D3N2_9BACI</name>
<comment type="subcellular location">
    <subcellularLocation>
        <location evidence="1">Membrane</location>
        <topology evidence="1">Multi-pass membrane protein</topology>
    </subcellularLocation>
</comment>
<dbReference type="AlphaFoldDB" id="A0AAJ4D3N2"/>
<keyword evidence="3 6" id="KW-1133">Transmembrane helix</keyword>
<gene>
    <name evidence="7" type="ORF">EQZ20_18060</name>
</gene>
<dbReference type="InterPro" id="IPR006480">
    <property type="entry name" value="Phage_holin_4_1"/>
</dbReference>
<evidence type="ECO:0000256" key="5">
    <source>
        <dbReference type="ARBA" id="ARBA00023600"/>
    </source>
</evidence>